<dbReference type="Gene3D" id="3.90.550.10">
    <property type="entry name" value="Spore Coat Polysaccharide Biosynthesis Protein SpsA, Chain A"/>
    <property type="match status" value="1"/>
</dbReference>
<organism evidence="8">
    <name type="scientific">Nitratidesulfovibrio vulgaris (strain DSM 19637 / Miyazaki F)</name>
    <name type="common">Desulfovibrio vulgaris</name>
    <dbReference type="NCBI Taxonomy" id="883"/>
    <lineage>
        <taxon>Bacteria</taxon>
        <taxon>Pseudomonadati</taxon>
        <taxon>Thermodesulfobacteriota</taxon>
        <taxon>Desulfovibrionia</taxon>
        <taxon>Desulfovibrionales</taxon>
        <taxon>Desulfovibrionaceae</taxon>
        <taxon>Nitratidesulfovibrio</taxon>
    </lineage>
</organism>
<feature type="region of interest" description="Disordered" evidence="4">
    <location>
        <begin position="1"/>
        <end position="23"/>
    </location>
</feature>
<evidence type="ECO:0000259" key="7">
    <source>
        <dbReference type="Pfam" id="PF13439"/>
    </source>
</evidence>
<dbReference type="InterPro" id="IPR001173">
    <property type="entry name" value="Glyco_trans_2-like"/>
</dbReference>
<dbReference type="GO" id="GO:0032259">
    <property type="term" value="P:methylation"/>
    <property type="evidence" value="ECO:0007669"/>
    <property type="project" value="UniProtKB-KW"/>
</dbReference>
<proteinExistence type="inferred from homology"/>
<keyword evidence="2" id="KW-0328">Glycosyltransferase</keyword>
<evidence type="ECO:0000256" key="4">
    <source>
        <dbReference type="SAM" id="MobiDB-lite"/>
    </source>
</evidence>
<dbReference type="Gene3D" id="3.40.50.2000">
    <property type="entry name" value="Glycogen Phosphorylase B"/>
    <property type="match status" value="2"/>
</dbReference>
<dbReference type="InterPro" id="IPR029044">
    <property type="entry name" value="Nucleotide-diphossugar_trans"/>
</dbReference>
<dbReference type="EMBL" id="CP001197">
    <property type="protein sequence ID" value="ACL08780.1"/>
    <property type="molecule type" value="Genomic_DNA"/>
</dbReference>
<dbReference type="SUPFAM" id="SSF53448">
    <property type="entry name" value="Nucleotide-diphospho-sugar transferases"/>
    <property type="match status" value="1"/>
</dbReference>
<dbReference type="CAZy" id="GT2">
    <property type="family name" value="Glycosyltransferase Family 2"/>
</dbReference>
<evidence type="ECO:0000259" key="5">
    <source>
        <dbReference type="Pfam" id="PF00535"/>
    </source>
</evidence>
<dbReference type="GO" id="GO:0016757">
    <property type="term" value="F:glycosyltransferase activity"/>
    <property type="evidence" value="ECO:0007669"/>
    <property type="project" value="UniProtKB-KW"/>
</dbReference>
<dbReference type="CAZy" id="GT4">
    <property type="family name" value="Glycosyltransferase Family 4"/>
</dbReference>
<name>B8DMD6_NITV9</name>
<evidence type="ECO:0000256" key="1">
    <source>
        <dbReference type="ARBA" id="ARBA00006739"/>
    </source>
</evidence>
<dbReference type="Pfam" id="PF05050">
    <property type="entry name" value="Methyltransf_21"/>
    <property type="match status" value="1"/>
</dbReference>
<dbReference type="GO" id="GO:0008168">
    <property type="term" value="F:methyltransferase activity"/>
    <property type="evidence" value="ECO:0007669"/>
    <property type="project" value="UniProtKB-KW"/>
</dbReference>
<keyword evidence="3 8" id="KW-0808">Transferase</keyword>
<dbReference type="PANTHER" id="PTHR43179">
    <property type="entry name" value="RHAMNOSYLTRANSFERASE WBBL"/>
    <property type="match status" value="1"/>
</dbReference>
<gene>
    <name evidence="8" type="ordered locus">DvMF_1836</name>
</gene>
<dbReference type="Pfam" id="PF00535">
    <property type="entry name" value="Glycos_transf_2"/>
    <property type="match status" value="1"/>
</dbReference>
<evidence type="ECO:0000256" key="2">
    <source>
        <dbReference type="ARBA" id="ARBA00022676"/>
    </source>
</evidence>
<feature type="region of interest" description="Disordered" evidence="4">
    <location>
        <begin position="425"/>
        <end position="450"/>
    </location>
</feature>
<keyword evidence="8" id="KW-0489">Methyltransferase</keyword>
<reference evidence="8" key="1">
    <citation type="submission" date="2008-10" db="EMBL/GenBank/DDBJ databases">
        <title>Complete sequence of Desulfovibrio vulgaris str. 'Miyazaki F'.</title>
        <authorList>
            <person name="Lucas S."/>
            <person name="Copeland A."/>
            <person name="Lapidus A."/>
            <person name="Glavina del Rio T."/>
            <person name="Dalin E."/>
            <person name="Tice H."/>
            <person name="Bruce D."/>
            <person name="Goodwin L."/>
            <person name="Pitluck S."/>
            <person name="Sims D."/>
            <person name="Brettin T."/>
            <person name="Detter J.C."/>
            <person name="Han C."/>
            <person name="Larimer F."/>
            <person name="Land M."/>
            <person name="Hauser L."/>
            <person name="Kyrpides N."/>
            <person name="Mikhailova N."/>
            <person name="Hazen T.C."/>
            <person name="Richardson P."/>
        </authorList>
    </citation>
    <scope>NUCLEOTIDE SEQUENCE</scope>
    <source>
        <strain evidence="8">Miyazaki F</strain>
    </source>
</reference>
<feature type="domain" description="Glycosyltransferase subfamily 4-like N-terminal" evidence="7">
    <location>
        <begin position="1222"/>
        <end position="1435"/>
    </location>
</feature>
<protein>
    <submittedName>
        <fullName evidence="8">Methyltransferase FkbM family</fullName>
    </submittedName>
</protein>
<dbReference type="InterPro" id="IPR006342">
    <property type="entry name" value="FkbM_mtfrase"/>
</dbReference>
<dbReference type="KEGG" id="dvm:DvMF_1836"/>
<dbReference type="Pfam" id="PF13439">
    <property type="entry name" value="Glyco_transf_4"/>
    <property type="match status" value="1"/>
</dbReference>
<dbReference type="InterPro" id="IPR028098">
    <property type="entry name" value="Glyco_trans_4-like_N"/>
</dbReference>
<dbReference type="HOGENOM" id="CLU_241722_0_0_7"/>
<dbReference type="SUPFAM" id="SSF53756">
    <property type="entry name" value="UDP-Glycosyltransferase/glycogen phosphorylase"/>
    <property type="match status" value="1"/>
</dbReference>
<feature type="domain" description="Methyltransferase FkbM" evidence="6">
    <location>
        <begin position="509"/>
        <end position="679"/>
    </location>
</feature>
<dbReference type="SUPFAM" id="SSF53335">
    <property type="entry name" value="S-adenosyl-L-methionine-dependent methyltransferases"/>
    <property type="match status" value="1"/>
</dbReference>
<accession>B8DMD6</accession>
<feature type="compositionally biased region" description="Polar residues" evidence="4">
    <location>
        <begin position="1"/>
        <end position="21"/>
    </location>
</feature>
<feature type="domain" description="Glycosyltransferase 2-like" evidence="5">
    <location>
        <begin position="910"/>
        <end position="1027"/>
    </location>
</feature>
<dbReference type="eggNOG" id="COG0438">
    <property type="taxonomic scope" value="Bacteria"/>
</dbReference>
<feature type="compositionally biased region" description="Polar residues" evidence="4">
    <location>
        <begin position="435"/>
        <end position="447"/>
    </location>
</feature>
<evidence type="ECO:0000256" key="3">
    <source>
        <dbReference type="ARBA" id="ARBA00022679"/>
    </source>
</evidence>
<dbReference type="eggNOG" id="COG1216">
    <property type="taxonomic scope" value="Bacteria"/>
</dbReference>
<evidence type="ECO:0000313" key="8">
    <source>
        <dbReference type="EMBL" id="ACL08780.1"/>
    </source>
</evidence>
<evidence type="ECO:0000259" key="6">
    <source>
        <dbReference type="Pfam" id="PF05050"/>
    </source>
</evidence>
<dbReference type="PANTHER" id="PTHR43179:SF12">
    <property type="entry name" value="GALACTOFURANOSYLTRANSFERASE GLFT2"/>
    <property type="match status" value="1"/>
</dbReference>
<sequence>MTSPHTATMTDTPHASATPDTASLPDMAGLSRCNPRLAAWFAWSHDDWQGADAVGAYVHLGCGGAVLDGFVNLDFLPHDARVRECRLLDVWPRRLAGQVAAFYAEDVIEHFFLTEQLYILCSMNVLLRPGGVARLLTPDIGQLWTYGQRFDPAVLVGSGDYFADVMRCRNGMDAVNTGLRMGGHRWLHDFTSLRRAAEECGFAARRTPCAASDDPRLCNINLRDESGISFAAELRKTRPLRHLLVWPERIANAVPVAGGDPNAALPAGLDGGTDRERLGAIQPVFRAVTGDPGITYRLPDVDVQRIAMVNVRSANLSEFREHNFAKAYFRLEESGAVYADRTLHSVPHMNGFTRADVETAMRGEGVLRSVRFDPSEREGDLFTVGPLELFLYDDAAEGGEDGDGACATDADARPKGRGMAAVGTDVAPTQDAPEGNTSSGSMASGNIPTGDLPPHLEDHVMATPCRQGVIHHFDFDGPVGMALAIYGEWAQAELDALAPYAPAGGRVLDVGSNVGTHAVAFARMVGASGQVTALEPQAEVFALLQRTVAVNNLAGVVTPVRAGAAGRAGTARVPRIVAPEGQNLGAVRLLDTDNVPQDAAHPTDEIPLLTIDGLGLHLPAPERPGTGGRLDLIKPEAGTAGTAGRLDLIKIDAEGDEAAILCGAADTIRACRPVLHLECPGFARAWPCARQALAWGYAVFHLRLPAFNPANFRGASRNVFGAAEEGALLCIPRERLEDGSLPAPCGTEIRDPAHLARALLETRAYGQPEERIPAAVRLDLALSDLRRKRAEEHCVAANARSGRQHGRITTLRTAASAAEALLAGLDSATGEAAPASPTVPSATEDARARLLEALEATAPERPTISEPDTREPWPAPPDLADATIWTALAARRAALSDASDGTPSRPVIDVIVPVYAGTDQTLACLHSVLVADLEPADAAAPRARVVVVNDASPEPDLAQALRRLAGLGLVELVEHSANRGFVASANAGMALHPECDVVLLNSDTVVFPGWLGRLAAHLDARPDAGSVTPLSNNATICSYPVTERDNRAGLELDSTALDALAATVNAGVAVDIPTAVGFCMLIRRACLTKTGPFDEATFGRGYGEENDFCMRAAALGWRHLLAADVFVRHAGEMSFGDDAAPLKEAAFATIQRMYPDYLRTVAAHCAADPARPARRALDLARLRGALARRFPGTAWSPGTDGAQAPGNDATRPVLMVTHNWGGGTERHVRDLCDRLAAEGTPALVLRPRGNDAGCVWTLNLPEPASGAGPACGTGPLHLPNLAFDLPPDFGALLEVLADLRVAHIHVHNLAGYPHAAPELLPLLARLLEIPYDVTAHDLSALCPRITCIGPDGYPCPTALDGDGGTAHGTHGAPWRCGACIATETPQLGNTDIVRWRAAWGTLLDGARVVFTPSGDTARRLAAHFPGCAARITVRPHPETSPQTRAVRPHAAMTDTIMTHAPTARPEGDAPPPAPRKPDETLRVAVIGAIGPHKGSHVLEACARHAREAGQPLHFTVVGYTDRDDVLRELGVTVTGRYDADELPGLLAANEDAPHHLVFLPAVWPETYSYTLSEAVLAGLYPVTFDLGAPAERMAAWNYGLRLPVSLMRDPAAINAALLACTPAAPTAGLARALLAAGAYPAPFRASYYGMQDAEKPGGNAAGGDAAPPVTEQP</sequence>
<dbReference type="NCBIfam" id="TIGR01444">
    <property type="entry name" value="fkbM_fam"/>
    <property type="match status" value="1"/>
</dbReference>
<comment type="similarity">
    <text evidence="1">Belongs to the glycosyltransferase 2 family.</text>
</comment>
<feature type="region of interest" description="Disordered" evidence="4">
    <location>
        <begin position="857"/>
        <end position="876"/>
    </location>
</feature>
<dbReference type="Gene3D" id="3.40.50.150">
    <property type="entry name" value="Vaccinia Virus protein VP39"/>
    <property type="match status" value="1"/>
</dbReference>
<dbReference type="InterPro" id="IPR029063">
    <property type="entry name" value="SAM-dependent_MTases_sf"/>
</dbReference>
<dbReference type="eggNOG" id="COG2519">
    <property type="taxonomic scope" value="Bacteria"/>
</dbReference>
<dbReference type="STRING" id="883.DvMF_1836"/>